<protein>
    <submittedName>
        <fullName evidence="1">Uncharacterized protein</fullName>
    </submittedName>
</protein>
<name>A0AA47NU86_MERPO</name>
<evidence type="ECO:0000313" key="2">
    <source>
        <dbReference type="Proteomes" id="UP001174136"/>
    </source>
</evidence>
<accession>A0AA47NU86</accession>
<proteinExistence type="predicted"/>
<dbReference type="EMBL" id="JAOPHQ010004576">
    <property type="protein sequence ID" value="KAK0138751.1"/>
    <property type="molecule type" value="Genomic_DNA"/>
</dbReference>
<dbReference type="Gene3D" id="3.40.50.12700">
    <property type="match status" value="1"/>
</dbReference>
<evidence type="ECO:0000313" key="1">
    <source>
        <dbReference type="EMBL" id="KAK0138751.1"/>
    </source>
</evidence>
<dbReference type="Proteomes" id="UP001174136">
    <property type="component" value="Unassembled WGS sequence"/>
</dbReference>
<keyword evidence="2" id="KW-1185">Reference proteome</keyword>
<dbReference type="AlphaFoldDB" id="A0AA47NU86"/>
<organism evidence="1 2">
    <name type="scientific">Merluccius polli</name>
    <name type="common">Benguela hake</name>
    <name type="synonym">Merluccius cadenati</name>
    <dbReference type="NCBI Taxonomy" id="89951"/>
    <lineage>
        <taxon>Eukaryota</taxon>
        <taxon>Metazoa</taxon>
        <taxon>Chordata</taxon>
        <taxon>Craniata</taxon>
        <taxon>Vertebrata</taxon>
        <taxon>Euteleostomi</taxon>
        <taxon>Actinopterygii</taxon>
        <taxon>Neopterygii</taxon>
        <taxon>Teleostei</taxon>
        <taxon>Neoteleostei</taxon>
        <taxon>Acanthomorphata</taxon>
        <taxon>Zeiogadaria</taxon>
        <taxon>Gadariae</taxon>
        <taxon>Gadiformes</taxon>
        <taxon>Gadoidei</taxon>
        <taxon>Merlucciidae</taxon>
        <taxon>Merluccius</taxon>
    </lineage>
</organism>
<gene>
    <name evidence="1" type="ORF">N1851_024715</name>
</gene>
<sequence>MAKHHQTSDVMYSRMASFHRWLSRWCPANHVGFIDNWQPFWGKPAGWITPNQDFLEFGRINPLLFTGCKVFSFTECVVMCSQRAKLKTPSPTTPPWTITDAGCDPPSPAKVFSSLSNPHTNCCTVQ</sequence>
<reference evidence="1" key="1">
    <citation type="journal article" date="2023" name="Front. Mar. Sci.">
        <title>A new Merluccius polli reference genome to investigate the effects of global change in West African waters.</title>
        <authorList>
            <person name="Mateo J.L."/>
            <person name="Blanco-Fernandez C."/>
            <person name="Garcia-Vazquez E."/>
            <person name="Machado-Schiaffino G."/>
        </authorList>
    </citation>
    <scope>NUCLEOTIDE SEQUENCE</scope>
    <source>
        <strain evidence="1">C29</strain>
        <tissue evidence="1">Fin</tissue>
    </source>
</reference>
<comment type="caution">
    <text evidence="1">The sequence shown here is derived from an EMBL/GenBank/DDBJ whole genome shotgun (WGS) entry which is preliminary data.</text>
</comment>